<sequence length="33" mass="3938">MRLGETWTWENSLTCHLLNYLHSKSLSSNHLYC</sequence>
<accession>A0A0A9FL18</accession>
<organism evidence="1">
    <name type="scientific">Arundo donax</name>
    <name type="common">Giant reed</name>
    <name type="synonym">Donax arundinaceus</name>
    <dbReference type="NCBI Taxonomy" id="35708"/>
    <lineage>
        <taxon>Eukaryota</taxon>
        <taxon>Viridiplantae</taxon>
        <taxon>Streptophyta</taxon>
        <taxon>Embryophyta</taxon>
        <taxon>Tracheophyta</taxon>
        <taxon>Spermatophyta</taxon>
        <taxon>Magnoliopsida</taxon>
        <taxon>Liliopsida</taxon>
        <taxon>Poales</taxon>
        <taxon>Poaceae</taxon>
        <taxon>PACMAD clade</taxon>
        <taxon>Arundinoideae</taxon>
        <taxon>Arundineae</taxon>
        <taxon>Arundo</taxon>
    </lineage>
</organism>
<reference evidence="1" key="2">
    <citation type="journal article" date="2015" name="Data Brief">
        <title>Shoot transcriptome of the giant reed, Arundo donax.</title>
        <authorList>
            <person name="Barrero R.A."/>
            <person name="Guerrero F.D."/>
            <person name="Moolhuijzen P."/>
            <person name="Goolsby J.A."/>
            <person name="Tidwell J."/>
            <person name="Bellgard S.E."/>
            <person name="Bellgard M.I."/>
        </authorList>
    </citation>
    <scope>NUCLEOTIDE SEQUENCE</scope>
    <source>
        <tissue evidence="1">Shoot tissue taken approximately 20 cm above the soil surface</tissue>
    </source>
</reference>
<dbReference type="AlphaFoldDB" id="A0A0A9FL18"/>
<proteinExistence type="predicted"/>
<protein>
    <submittedName>
        <fullName evidence="1">Uncharacterized protein</fullName>
    </submittedName>
</protein>
<evidence type="ECO:0000313" key="1">
    <source>
        <dbReference type="EMBL" id="JAE11934.1"/>
    </source>
</evidence>
<name>A0A0A9FL18_ARUDO</name>
<dbReference type="EMBL" id="GBRH01185962">
    <property type="protein sequence ID" value="JAE11934.1"/>
    <property type="molecule type" value="Transcribed_RNA"/>
</dbReference>
<reference evidence="1" key="1">
    <citation type="submission" date="2014-09" db="EMBL/GenBank/DDBJ databases">
        <authorList>
            <person name="Magalhaes I.L.F."/>
            <person name="Oliveira U."/>
            <person name="Santos F.R."/>
            <person name="Vidigal T.H.D.A."/>
            <person name="Brescovit A.D."/>
            <person name="Santos A.J."/>
        </authorList>
    </citation>
    <scope>NUCLEOTIDE SEQUENCE</scope>
    <source>
        <tissue evidence="1">Shoot tissue taken approximately 20 cm above the soil surface</tissue>
    </source>
</reference>